<dbReference type="PANTHER" id="PTHR14119:SF3">
    <property type="entry name" value="ISOCHORISMATASE DOMAIN-CONTAINING PROTEIN 2"/>
    <property type="match status" value="1"/>
</dbReference>
<gene>
    <name evidence="2" type="ORF">ACFFU4_15360</name>
</gene>
<sequence length="176" mass="18495">MLDAARSHVLLIDFQARLMPAIHEGAGIAARAGRLLGAARLMDVPRTYTEQIPEKLGHTVPDLAPRPGEAVLAKSRFDAGPETGLAARVAAGHTLVVAGCEAHVCVLQTVLGLLEAGREVAVVTDAIGSRAPADREAALARMARAGAVLVTTEMAVFEWLGGADHPRFREVIALIK</sequence>
<dbReference type="InterPro" id="IPR050993">
    <property type="entry name" value="Isochorismatase_domain"/>
</dbReference>
<dbReference type="InterPro" id="IPR000868">
    <property type="entry name" value="Isochorismatase-like_dom"/>
</dbReference>
<dbReference type="InterPro" id="IPR036380">
    <property type="entry name" value="Isochorismatase-like_sf"/>
</dbReference>
<evidence type="ECO:0000313" key="2">
    <source>
        <dbReference type="EMBL" id="MFB9151128.1"/>
    </source>
</evidence>
<dbReference type="Proteomes" id="UP001589670">
    <property type="component" value="Unassembled WGS sequence"/>
</dbReference>
<dbReference type="SUPFAM" id="SSF52499">
    <property type="entry name" value="Isochorismatase-like hydrolases"/>
    <property type="match status" value="1"/>
</dbReference>
<comment type="caution">
    <text evidence="2">The sequence shown here is derived from an EMBL/GenBank/DDBJ whole genome shotgun (WGS) entry which is preliminary data.</text>
</comment>
<name>A0ABV5I386_9RHOB</name>
<evidence type="ECO:0000313" key="3">
    <source>
        <dbReference type="Proteomes" id="UP001589670"/>
    </source>
</evidence>
<dbReference type="Gene3D" id="3.40.50.850">
    <property type="entry name" value="Isochorismatase-like"/>
    <property type="match status" value="1"/>
</dbReference>
<proteinExistence type="predicted"/>
<protein>
    <submittedName>
        <fullName evidence="2">Isochorismatase family protein</fullName>
    </submittedName>
</protein>
<dbReference type="PANTHER" id="PTHR14119">
    <property type="entry name" value="HYDROLASE"/>
    <property type="match status" value="1"/>
</dbReference>
<dbReference type="Pfam" id="PF00857">
    <property type="entry name" value="Isochorismatase"/>
    <property type="match status" value="1"/>
</dbReference>
<keyword evidence="3" id="KW-1185">Reference proteome</keyword>
<reference evidence="2 3" key="1">
    <citation type="submission" date="2024-09" db="EMBL/GenBank/DDBJ databases">
        <authorList>
            <person name="Sun Q."/>
            <person name="Mori K."/>
        </authorList>
    </citation>
    <scope>NUCLEOTIDE SEQUENCE [LARGE SCALE GENOMIC DNA]</scope>
    <source>
        <strain evidence="2 3">CECT 9424</strain>
    </source>
</reference>
<feature type="domain" description="Isochorismatase-like" evidence="1">
    <location>
        <begin position="9"/>
        <end position="153"/>
    </location>
</feature>
<evidence type="ECO:0000259" key="1">
    <source>
        <dbReference type="Pfam" id="PF00857"/>
    </source>
</evidence>
<accession>A0ABV5I386</accession>
<dbReference type="EMBL" id="JBHMEC010000026">
    <property type="protein sequence ID" value="MFB9151128.1"/>
    <property type="molecule type" value="Genomic_DNA"/>
</dbReference>
<dbReference type="RefSeq" id="WP_377070698.1">
    <property type="nucleotide sequence ID" value="NZ_JBHMEC010000026.1"/>
</dbReference>
<organism evidence="2 3">
    <name type="scientific">Roseovarius ramblicola</name>
    <dbReference type="NCBI Taxonomy" id="2022336"/>
    <lineage>
        <taxon>Bacteria</taxon>
        <taxon>Pseudomonadati</taxon>
        <taxon>Pseudomonadota</taxon>
        <taxon>Alphaproteobacteria</taxon>
        <taxon>Rhodobacterales</taxon>
        <taxon>Roseobacteraceae</taxon>
        <taxon>Roseovarius</taxon>
    </lineage>
</organism>